<organism evidence="1">
    <name type="scientific">Arundo donax</name>
    <name type="common">Giant reed</name>
    <name type="synonym">Donax arundinaceus</name>
    <dbReference type="NCBI Taxonomy" id="35708"/>
    <lineage>
        <taxon>Eukaryota</taxon>
        <taxon>Viridiplantae</taxon>
        <taxon>Streptophyta</taxon>
        <taxon>Embryophyta</taxon>
        <taxon>Tracheophyta</taxon>
        <taxon>Spermatophyta</taxon>
        <taxon>Magnoliopsida</taxon>
        <taxon>Liliopsida</taxon>
        <taxon>Poales</taxon>
        <taxon>Poaceae</taxon>
        <taxon>PACMAD clade</taxon>
        <taxon>Arundinoideae</taxon>
        <taxon>Arundineae</taxon>
        <taxon>Arundo</taxon>
    </lineage>
</organism>
<sequence length="148" mass="15700">MVLGFWSSPSSSCTSTFGLDVFTEEGMTVHGDIGLAVAYRVRLPSRAPTNSRRVASGPHVIQLSLALTFCTRLPTSTVVSGSESQSAPRPVWRLPVAAAEGPTAAVARSRSQPRALRSTADAVAAFSSSIILLGRISRLGAMVRWEED</sequence>
<reference evidence="1" key="2">
    <citation type="journal article" date="2015" name="Data Brief">
        <title>Shoot transcriptome of the giant reed, Arundo donax.</title>
        <authorList>
            <person name="Barrero R.A."/>
            <person name="Guerrero F.D."/>
            <person name="Moolhuijzen P."/>
            <person name="Goolsby J.A."/>
            <person name="Tidwell J."/>
            <person name="Bellgard S.E."/>
            <person name="Bellgard M.I."/>
        </authorList>
    </citation>
    <scope>NUCLEOTIDE SEQUENCE</scope>
    <source>
        <tissue evidence="1">Shoot tissue taken approximately 20 cm above the soil surface</tissue>
    </source>
</reference>
<dbReference type="EMBL" id="GBRH01245602">
    <property type="protein sequence ID" value="JAD52293.1"/>
    <property type="molecule type" value="Transcribed_RNA"/>
</dbReference>
<evidence type="ECO:0000313" key="1">
    <source>
        <dbReference type="EMBL" id="JAD52293.1"/>
    </source>
</evidence>
<reference evidence="1" key="1">
    <citation type="submission" date="2014-09" db="EMBL/GenBank/DDBJ databases">
        <authorList>
            <person name="Magalhaes I.L.F."/>
            <person name="Oliveira U."/>
            <person name="Santos F.R."/>
            <person name="Vidigal T.H.D.A."/>
            <person name="Brescovit A.D."/>
            <person name="Santos A.J."/>
        </authorList>
    </citation>
    <scope>NUCLEOTIDE SEQUENCE</scope>
    <source>
        <tissue evidence="1">Shoot tissue taken approximately 20 cm above the soil surface</tissue>
    </source>
</reference>
<accession>A0A0A9AQZ0</accession>
<protein>
    <submittedName>
        <fullName evidence="1">Uncharacterized protein</fullName>
    </submittedName>
</protein>
<name>A0A0A9AQZ0_ARUDO</name>
<dbReference type="AlphaFoldDB" id="A0A0A9AQZ0"/>
<proteinExistence type="predicted"/>